<dbReference type="InterPro" id="IPR002059">
    <property type="entry name" value="CSP_DNA-bd"/>
</dbReference>
<evidence type="ECO:0000259" key="1">
    <source>
        <dbReference type="PROSITE" id="PS51857"/>
    </source>
</evidence>
<gene>
    <name evidence="2" type="ORF">GCM10010411_45270</name>
</gene>
<protein>
    <recommendedName>
        <fullName evidence="1">CSD domain-containing protein</fullName>
    </recommendedName>
</protein>
<keyword evidence="3" id="KW-1185">Reference proteome</keyword>
<organism evidence="2 3">
    <name type="scientific">Actinomadura fulvescens</name>
    <dbReference type="NCBI Taxonomy" id="46160"/>
    <lineage>
        <taxon>Bacteria</taxon>
        <taxon>Bacillati</taxon>
        <taxon>Actinomycetota</taxon>
        <taxon>Actinomycetes</taxon>
        <taxon>Streptosporangiales</taxon>
        <taxon>Thermomonosporaceae</taxon>
        <taxon>Actinomadura</taxon>
    </lineage>
</organism>
<feature type="domain" description="CSD" evidence="1">
    <location>
        <begin position="7"/>
        <end position="78"/>
    </location>
</feature>
<dbReference type="PROSITE" id="PS51857">
    <property type="entry name" value="CSD_2"/>
    <property type="match status" value="1"/>
</dbReference>
<reference evidence="3" key="1">
    <citation type="journal article" date="2019" name="Int. J. Syst. Evol. Microbiol.">
        <title>The Global Catalogue of Microorganisms (GCM) 10K type strain sequencing project: providing services to taxonomists for standard genome sequencing and annotation.</title>
        <authorList>
            <consortium name="The Broad Institute Genomics Platform"/>
            <consortium name="The Broad Institute Genome Sequencing Center for Infectious Disease"/>
            <person name="Wu L."/>
            <person name="Ma J."/>
        </authorList>
    </citation>
    <scope>NUCLEOTIDE SEQUENCE [LARGE SCALE GENOMIC DNA]</scope>
    <source>
        <strain evidence="3">JCM 6833</strain>
    </source>
</reference>
<sequence>MNSGGEPVNGTVKSWHSAEGWGVLASPDVPGEVWAHFSAIWSKEPDTFRSLTPKERVVFTWEQAEQDGYAFSATEVRRPKDVNASTVWGAPQPNTLGGDGAYSSTLQISWDSE</sequence>
<dbReference type="SUPFAM" id="SSF50249">
    <property type="entry name" value="Nucleic acid-binding proteins"/>
    <property type="match status" value="1"/>
</dbReference>
<dbReference type="InterPro" id="IPR012340">
    <property type="entry name" value="NA-bd_OB-fold"/>
</dbReference>
<proteinExistence type="predicted"/>
<dbReference type="EMBL" id="BAAATD010000006">
    <property type="protein sequence ID" value="GAA2606087.1"/>
    <property type="molecule type" value="Genomic_DNA"/>
</dbReference>
<comment type="caution">
    <text evidence="2">The sequence shown here is derived from an EMBL/GenBank/DDBJ whole genome shotgun (WGS) entry which is preliminary data.</text>
</comment>
<dbReference type="RefSeq" id="WP_344543822.1">
    <property type="nucleotide sequence ID" value="NZ_BAAATD010000006.1"/>
</dbReference>
<evidence type="ECO:0000313" key="3">
    <source>
        <dbReference type="Proteomes" id="UP001501509"/>
    </source>
</evidence>
<accession>A0ABP6CBV6</accession>
<dbReference type="Pfam" id="PF00313">
    <property type="entry name" value="CSD"/>
    <property type="match status" value="1"/>
</dbReference>
<dbReference type="Gene3D" id="2.40.50.140">
    <property type="entry name" value="Nucleic acid-binding proteins"/>
    <property type="match status" value="1"/>
</dbReference>
<dbReference type="Proteomes" id="UP001501509">
    <property type="component" value="Unassembled WGS sequence"/>
</dbReference>
<name>A0ABP6CBV6_9ACTN</name>
<evidence type="ECO:0000313" key="2">
    <source>
        <dbReference type="EMBL" id="GAA2606087.1"/>
    </source>
</evidence>